<proteinExistence type="predicted"/>
<dbReference type="AlphaFoldDB" id="A0A518VC47"/>
<keyword evidence="2" id="KW-1185">Reference proteome</keyword>
<organism evidence="1 2">
    <name type="scientific">Brevibacillus laterosporus</name>
    <name type="common">Bacillus laterosporus</name>
    <dbReference type="NCBI Taxonomy" id="1465"/>
    <lineage>
        <taxon>Bacteria</taxon>
        <taxon>Bacillati</taxon>
        <taxon>Bacillota</taxon>
        <taxon>Bacilli</taxon>
        <taxon>Bacillales</taxon>
        <taxon>Paenibacillaceae</taxon>
        <taxon>Brevibacillus</taxon>
    </lineage>
</organism>
<accession>A0A518VC47</accession>
<evidence type="ECO:0000313" key="2">
    <source>
        <dbReference type="Proteomes" id="UP000319432"/>
    </source>
</evidence>
<reference evidence="1 2" key="1">
    <citation type="submission" date="2018-11" db="EMBL/GenBank/DDBJ databases">
        <title>Phylogenetic determinants of toxin gene distribution in genomes of Brevibacillus laterosporus.</title>
        <authorList>
            <person name="Glare T.R."/>
            <person name="Durrant A."/>
            <person name="Berry C."/>
            <person name="Palma L."/>
            <person name="Ormskirk M."/>
            <person name="Cox M.O."/>
        </authorList>
    </citation>
    <scope>NUCLEOTIDE SEQUENCE [LARGE SCALE GENOMIC DNA]</scope>
    <source>
        <strain evidence="1 2">1821L</strain>
    </source>
</reference>
<protein>
    <submittedName>
        <fullName evidence="1">Uncharacterized protein</fullName>
    </submittedName>
</protein>
<gene>
    <name evidence="1" type="ORF">EEL30_21130</name>
</gene>
<evidence type="ECO:0000313" key="1">
    <source>
        <dbReference type="EMBL" id="QDX94558.1"/>
    </source>
</evidence>
<dbReference type="Proteomes" id="UP000319432">
    <property type="component" value="Chromosome"/>
</dbReference>
<name>A0A518VC47_BRELA</name>
<sequence length="64" mass="7354">MAQQQKNQQDVQVLDYEEMLQFVEKKLAEGGMKVGRKEIIAILEAEEAFLIEKGVIEEIPYEAN</sequence>
<dbReference type="EMBL" id="CP033464">
    <property type="protein sequence ID" value="QDX94558.1"/>
    <property type="molecule type" value="Genomic_DNA"/>
</dbReference>